<dbReference type="Gene3D" id="3.40.50.280">
    <property type="entry name" value="Cobalamin-binding domain"/>
    <property type="match status" value="1"/>
</dbReference>
<dbReference type="SUPFAM" id="SSF46955">
    <property type="entry name" value="Putative DNA-binding domain"/>
    <property type="match status" value="1"/>
</dbReference>
<dbReference type="GO" id="GO:0046872">
    <property type="term" value="F:metal ion binding"/>
    <property type="evidence" value="ECO:0007669"/>
    <property type="project" value="InterPro"/>
</dbReference>
<dbReference type="Gene3D" id="1.10.1660.10">
    <property type="match status" value="1"/>
</dbReference>
<accession>A0A5C6F4Z5</accession>
<dbReference type="Pfam" id="PF12728">
    <property type="entry name" value="HTH_17"/>
    <property type="match status" value="1"/>
</dbReference>
<evidence type="ECO:0000313" key="2">
    <source>
        <dbReference type="EMBL" id="TWU55574.1"/>
    </source>
</evidence>
<dbReference type="OrthoDB" id="264258at2"/>
<dbReference type="SUPFAM" id="SSF52242">
    <property type="entry name" value="Cobalamin (vitamin B12)-binding domain"/>
    <property type="match status" value="1"/>
</dbReference>
<dbReference type="RefSeq" id="WP_146533744.1">
    <property type="nucleotide sequence ID" value="NZ_SJPX01000002.1"/>
</dbReference>
<protein>
    <recommendedName>
        <fullName evidence="1">Helix-turn-helix domain-containing protein</fullName>
    </recommendedName>
</protein>
<sequence>MAAQQPHFSPRQLADALQASESSVKRWCDQGAIPTIRTVGGHRRITLDGLQHYLQTTNQVLLAPEALGLAKVPSIETISIPGGEDPDQQSFRNFLAKGDEAACRRVLRSRLALGESLGQTADYFITDAMHGFGVAWQCDELDAYQERRGCDICIRLINELRSELPRLPAAAPVAIGGSPPHDPYQLPTALIELSLREIGWNATSLGSNLPIDSLLQAARDCSPKMVWLSVSTIEDQVSFVSDELRLADGLGEDVSLLIGGRALVDDIRSKLQYTGFCNSLKSLGELATMIRLNATRNR</sequence>
<comment type="caution">
    <text evidence="2">The sequence shown here is derived from an EMBL/GenBank/DDBJ whole genome shotgun (WGS) entry which is preliminary data.</text>
</comment>
<dbReference type="GO" id="GO:0031419">
    <property type="term" value="F:cobalamin binding"/>
    <property type="evidence" value="ECO:0007669"/>
    <property type="project" value="InterPro"/>
</dbReference>
<dbReference type="Proteomes" id="UP000317977">
    <property type="component" value="Unassembled WGS sequence"/>
</dbReference>
<dbReference type="AlphaFoldDB" id="A0A5C6F4Z5"/>
<dbReference type="InterPro" id="IPR036594">
    <property type="entry name" value="Meth_synthase_dom"/>
</dbReference>
<dbReference type="InterPro" id="IPR036724">
    <property type="entry name" value="Cobalamin-bd_sf"/>
</dbReference>
<keyword evidence="3" id="KW-1185">Reference proteome</keyword>
<dbReference type="EMBL" id="SJPX01000002">
    <property type="protein sequence ID" value="TWU55574.1"/>
    <property type="molecule type" value="Genomic_DNA"/>
</dbReference>
<dbReference type="Gene3D" id="1.10.1240.10">
    <property type="entry name" value="Methionine synthase domain"/>
    <property type="match status" value="1"/>
</dbReference>
<organism evidence="2 3">
    <name type="scientific">Rubripirellula reticaptiva</name>
    <dbReference type="NCBI Taxonomy" id="2528013"/>
    <lineage>
        <taxon>Bacteria</taxon>
        <taxon>Pseudomonadati</taxon>
        <taxon>Planctomycetota</taxon>
        <taxon>Planctomycetia</taxon>
        <taxon>Pirellulales</taxon>
        <taxon>Pirellulaceae</taxon>
        <taxon>Rubripirellula</taxon>
    </lineage>
</organism>
<feature type="domain" description="Helix-turn-helix" evidence="1">
    <location>
        <begin position="9"/>
        <end position="56"/>
    </location>
</feature>
<evidence type="ECO:0000259" key="1">
    <source>
        <dbReference type="Pfam" id="PF12728"/>
    </source>
</evidence>
<evidence type="ECO:0000313" key="3">
    <source>
        <dbReference type="Proteomes" id="UP000317977"/>
    </source>
</evidence>
<dbReference type="InterPro" id="IPR009061">
    <property type="entry name" value="DNA-bd_dom_put_sf"/>
</dbReference>
<proteinExistence type="predicted"/>
<name>A0A5C6F4Z5_9BACT</name>
<reference evidence="2 3" key="1">
    <citation type="submission" date="2019-02" db="EMBL/GenBank/DDBJ databases">
        <title>Deep-cultivation of Planctomycetes and their phenomic and genomic characterization uncovers novel biology.</title>
        <authorList>
            <person name="Wiegand S."/>
            <person name="Jogler M."/>
            <person name="Boedeker C."/>
            <person name="Pinto D."/>
            <person name="Vollmers J."/>
            <person name="Rivas-Marin E."/>
            <person name="Kohn T."/>
            <person name="Peeters S.H."/>
            <person name="Heuer A."/>
            <person name="Rast P."/>
            <person name="Oberbeckmann S."/>
            <person name="Bunk B."/>
            <person name="Jeske O."/>
            <person name="Meyerdierks A."/>
            <person name="Storesund J.E."/>
            <person name="Kallscheuer N."/>
            <person name="Luecker S."/>
            <person name="Lage O.M."/>
            <person name="Pohl T."/>
            <person name="Merkel B.J."/>
            <person name="Hornburger P."/>
            <person name="Mueller R.-W."/>
            <person name="Bruemmer F."/>
            <person name="Labrenz M."/>
            <person name="Spormann A.M."/>
            <person name="Op Den Camp H."/>
            <person name="Overmann J."/>
            <person name="Amann R."/>
            <person name="Jetten M.S.M."/>
            <person name="Mascher T."/>
            <person name="Medema M.H."/>
            <person name="Devos D.P."/>
            <person name="Kaster A.-K."/>
            <person name="Ovreas L."/>
            <person name="Rohde M."/>
            <person name="Galperin M.Y."/>
            <person name="Jogler C."/>
        </authorList>
    </citation>
    <scope>NUCLEOTIDE SEQUENCE [LARGE SCALE GENOMIC DNA]</scope>
    <source>
        <strain evidence="2 3">Poly59</strain>
    </source>
</reference>
<dbReference type="InterPro" id="IPR041657">
    <property type="entry name" value="HTH_17"/>
</dbReference>
<gene>
    <name evidence="2" type="ORF">Poly59_18740</name>
</gene>